<keyword evidence="3" id="KW-0813">Transport</keyword>
<proteinExistence type="inferred from homology"/>
<dbReference type="Gene3D" id="3.40.50.1980">
    <property type="entry name" value="Nitrogenase molybdenum iron protein domain"/>
    <property type="match status" value="2"/>
</dbReference>
<evidence type="ECO:0000259" key="5">
    <source>
        <dbReference type="PROSITE" id="PS50983"/>
    </source>
</evidence>
<comment type="caution">
    <text evidence="6">The sequence shown here is derived from an EMBL/GenBank/DDBJ whole genome shotgun (WGS) entry which is preliminary data.</text>
</comment>
<dbReference type="InterPro" id="IPR002491">
    <property type="entry name" value="ABC_transptr_periplasmic_BD"/>
</dbReference>
<protein>
    <submittedName>
        <fullName evidence="6">ABC transporter substrate-binding protein</fullName>
    </submittedName>
</protein>
<dbReference type="EMBL" id="BAAANN010000054">
    <property type="protein sequence ID" value="GAA1990107.1"/>
    <property type="molecule type" value="Genomic_DNA"/>
</dbReference>
<evidence type="ECO:0000256" key="4">
    <source>
        <dbReference type="ARBA" id="ARBA00022729"/>
    </source>
</evidence>
<dbReference type="SUPFAM" id="SSF53807">
    <property type="entry name" value="Helical backbone' metal receptor"/>
    <property type="match status" value="1"/>
</dbReference>
<evidence type="ECO:0000313" key="7">
    <source>
        <dbReference type="Proteomes" id="UP001501116"/>
    </source>
</evidence>
<dbReference type="PROSITE" id="PS50983">
    <property type="entry name" value="FE_B12_PBP"/>
    <property type="match status" value="1"/>
</dbReference>
<dbReference type="InterPro" id="IPR051313">
    <property type="entry name" value="Bact_iron-sidero_bind"/>
</dbReference>
<dbReference type="PANTHER" id="PTHR30532:SF24">
    <property type="entry name" value="FERRIC ENTEROBACTIN-BINDING PERIPLASMIC PROTEIN FEPB"/>
    <property type="match status" value="1"/>
</dbReference>
<keyword evidence="7" id="KW-1185">Reference proteome</keyword>
<dbReference type="Pfam" id="PF01497">
    <property type="entry name" value="Peripla_BP_2"/>
    <property type="match status" value="1"/>
</dbReference>
<accession>A0ABP5E7E7</accession>
<dbReference type="InterPro" id="IPR006311">
    <property type="entry name" value="TAT_signal"/>
</dbReference>
<comment type="similarity">
    <text evidence="2">Belongs to the bacterial solute-binding protein 8 family.</text>
</comment>
<evidence type="ECO:0000256" key="1">
    <source>
        <dbReference type="ARBA" id="ARBA00004196"/>
    </source>
</evidence>
<dbReference type="PANTHER" id="PTHR30532">
    <property type="entry name" value="IRON III DICITRATE-BINDING PERIPLASMIC PROTEIN"/>
    <property type="match status" value="1"/>
</dbReference>
<feature type="domain" description="Fe/B12 periplasmic-binding" evidence="5">
    <location>
        <begin position="55"/>
        <end position="331"/>
    </location>
</feature>
<evidence type="ECO:0000256" key="3">
    <source>
        <dbReference type="ARBA" id="ARBA00022448"/>
    </source>
</evidence>
<evidence type="ECO:0000256" key="2">
    <source>
        <dbReference type="ARBA" id="ARBA00008814"/>
    </source>
</evidence>
<comment type="subcellular location">
    <subcellularLocation>
        <location evidence="1">Cell envelope</location>
    </subcellularLocation>
</comment>
<reference evidence="7" key="1">
    <citation type="journal article" date="2019" name="Int. J. Syst. Evol. Microbiol.">
        <title>The Global Catalogue of Microorganisms (GCM) 10K type strain sequencing project: providing services to taxonomists for standard genome sequencing and annotation.</title>
        <authorList>
            <consortium name="The Broad Institute Genomics Platform"/>
            <consortium name="The Broad Institute Genome Sequencing Center for Infectious Disease"/>
            <person name="Wu L."/>
            <person name="Ma J."/>
        </authorList>
    </citation>
    <scope>NUCLEOTIDE SEQUENCE [LARGE SCALE GENOMIC DNA]</scope>
    <source>
        <strain evidence="7">JCM 14545</strain>
    </source>
</reference>
<gene>
    <name evidence="6" type="ORF">GCM10009754_80450</name>
</gene>
<evidence type="ECO:0000313" key="6">
    <source>
        <dbReference type="EMBL" id="GAA1990107.1"/>
    </source>
</evidence>
<organism evidence="6 7">
    <name type="scientific">Amycolatopsis minnesotensis</name>
    <dbReference type="NCBI Taxonomy" id="337894"/>
    <lineage>
        <taxon>Bacteria</taxon>
        <taxon>Bacillati</taxon>
        <taxon>Actinomycetota</taxon>
        <taxon>Actinomycetes</taxon>
        <taxon>Pseudonocardiales</taxon>
        <taxon>Pseudonocardiaceae</taxon>
        <taxon>Amycolatopsis</taxon>
    </lineage>
</organism>
<dbReference type="PROSITE" id="PS51257">
    <property type="entry name" value="PROKAR_LIPOPROTEIN"/>
    <property type="match status" value="1"/>
</dbReference>
<name>A0ABP5E7E7_9PSEU</name>
<dbReference type="PROSITE" id="PS51318">
    <property type="entry name" value="TAT"/>
    <property type="match status" value="1"/>
</dbReference>
<keyword evidence="4" id="KW-0732">Signal</keyword>
<sequence>MSRPMSEAGEGAGRMSRRSLLATTALAAATVVGGCAAAPAGTGPGAWAFRDDSGKLVTSRRRPESVLCYLGLAAALWDHGFRCAGTYSALTSPDPDDRSISGDLDRRAVPSFGDLWGQVRLEKIAAARPDLVIVGVMRGEPLLADHDLAGIERLAPTLRIEMHDRPLAATLARVAELAGALGGTDRDRGAKEYENAVAALGRAVDARRDVRTAFVAGQTAGLDFNLVAFPTVRLVHDLGLPTVVPDSRGTAYTVKVSWENVPRYPADLILVDQRPYSRQPDQLAANPIWRRLPAVERRQVAAWNPEPVLSYAGVAKELQHLAEVLNGARHL</sequence>
<dbReference type="Proteomes" id="UP001501116">
    <property type="component" value="Unassembled WGS sequence"/>
</dbReference>